<accession>A0A9P6ER66</accession>
<comment type="caution">
    <text evidence="1">The sequence shown here is derived from an EMBL/GenBank/DDBJ whole genome shotgun (WGS) entry which is preliminary data.</text>
</comment>
<organism evidence="1 2">
    <name type="scientific">Crepidotus variabilis</name>
    <dbReference type="NCBI Taxonomy" id="179855"/>
    <lineage>
        <taxon>Eukaryota</taxon>
        <taxon>Fungi</taxon>
        <taxon>Dikarya</taxon>
        <taxon>Basidiomycota</taxon>
        <taxon>Agaricomycotina</taxon>
        <taxon>Agaricomycetes</taxon>
        <taxon>Agaricomycetidae</taxon>
        <taxon>Agaricales</taxon>
        <taxon>Agaricineae</taxon>
        <taxon>Crepidotaceae</taxon>
        <taxon>Crepidotus</taxon>
    </lineage>
</organism>
<dbReference type="AlphaFoldDB" id="A0A9P6ER66"/>
<keyword evidence="2" id="KW-1185">Reference proteome</keyword>
<dbReference type="Proteomes" id="UP000807306">
    <property type="component" value="Unassembled WGS sequence"/>
</dbReference>
<evidence type="ECO:0000313" key="1">
    <source>
        <dbReference type="EMBL" id="KAF9534578.1"/>
    </source>
</evidence>
<name>A0A9P6ER66_9AGAR</name>
<protein>
    <submittedName>
        <fullName evidence="1">Uncharacterized protein</fullName>
    </submittedName>
</protein>
<dbReference type="EMBL" id="MU157825">
    <property type="protein sequence ID" value="KAF9534578.1"/>
    <property type="molecule type" value="Genomic_DNA"/>
</dbReference>
<gene>
    <name evidence="1" type="ORF">CPB83DRAFT_203539</name>
</gene>
<reference evidence="1" key="1">
    <citation type="submission" date="2020-11" db="EMBL/GenBank/DDBJ databases">
        <authorList>
            <consortium name="DOE Joint Genome Institute"/>
            <person name="Ahrendt S."/>
            <person name="Riley R."/>
            <person name="Andreopoulos W."/>
            <person name="Labutti K."/>
            <person name="Pangilinan J."/>
            <person name="Ruiz-Duenas F.J."/>
            <person name="Barrasa J.M."/>
            <person name="Sanchez-Garcia M."/>
            <person name="Camarero S."/>
            <person name="Miyauchi S."/>
            <person name="Serrano A."/>
            <person name="Linde D."/>
            <person name="Babiker R."/>
            <person name="Drula E."/>
            <person name="Ayuso-Fernandez I."/>
            <person name="Pacheco R."/>
            <person name="Padilla G."/>
            <person name="Ferreira P."/>
            <person name="Barriuso J."/>
            <person name="Kellner H."/>
            <person name="Castanera R."/>
            <person name="Alfaro M."/>
            <person name="Ramirez L."/>
            <person name="Pisabarro A.G."/>
            <person name="Kuo A."/>
            <person name="Tritt A."/>
            <person name="Lipzen A."/>
            <person name="He G."/>
            <person name="Yan M."/>
            <person name="Ng V."/>
            <person name="Cullen D."/>
            <person name="Martin F."/>
            <person name="Rosso M.-N."/>
            <person name="Henrissat B."/>
            <person name="Hibbett D."/>
            <person name="Martinez A.T."/>
            <person name="Grigoriev I.V."/>
        </authorList>
    </citation>
    <scope>NUCLEOTIDE SEQUENCE</scope>
    <source>
        <strain evidence="1">CBS 506.95</strain>
    </source>
</reference>
<proteinExistence type="predicted"/>
<sequence length="162" mass="18398">MTRFQDADIAYLTSLSRRNRIHLHLFSLHSVVRLEFTGVILTCHTYHIDSNSPLAAVITSQVFDDVMICSVTTYNLKLCPQINIDSEVVSFLSARFRKDSQIYLEISAILKLLEGTVLLAWSGRLARWMLLPHHYFLGSRGSESQVCGAPWLQRRCNSSIAL</sequence>
<evidence type="ECO:0000313" key="2">
    <source>
        <dbReference type="Proteomes" id="UP000807306"/>
    </source>
</evidence>